<dbReference type="AlphaFoldDB" id="A0A4U1BPI2"/>
<evidence type="ECO:0000256" key="9">
    <source>
        <dbReference type="SAM" id="Phobius"/>
    </source>
</evidence>
<dbReference type="GO" id="GO:0004252">
    <property type="term" value="F:serine-type endopeptidase activity"/>
    <property type="evidence" value="ECO:0007669"/>
    <property type="project" value="InterPro"/>
</dbReference>
<evidence type="ECO:0000313" key="12">
    <source>
        <dbReference type="EMBL" id="TKB56325.1"/>
    </source>
</evidence>
<dbReference type="PANTHER" id="PTHR43731:SF14">
    <property type="entry name" value="PRESENILIN-ASSOCIATED RHOMBOID-LIKE PROTEIN, MITOCHONDRIAL"/>
    <property type="match status" value="1"/>
</dbReference>
<dbReference type="OrthoDB" id="9778341at2"/>
<evidence type="ECO:0000259" key="10">
    <source>
        <dbReference type="Pfam" id="PF01694"/>
    </source>
</evidence>
<evidence type="ECO:0000256" key="4">
    <source>
        <dbReference type="ARBA" id="ARBA00022519"/>
    </source>
</evidence>
<keyword evidence="13" id="KW-1185">Reference proteome</keyword>
<dbReference type="SUPFAM" id="SSF144091">
    <property type="entry name" value="Rhomboid-like"/>
    <property type="match status" value="1"/>
</dbReference>
<dbReference type="InterPro" id="IPR023662">
    <property type="entry name" value="Rhomboid_protease_GlpG"/>
</dbReference>
<comment type="subcellular location">
    <subcellularLocation>
        <location evidence="1">Membrane</location>
        <topology evidence="1">Multi-pass membrane protein</topology>
    </subcellularLocation>
</comment>
<dbReference type="InterPro" id="IPR035952">
    <property type="entry name" value="Rhomboid-like_sf"/>
</dbReference>
<keyword evidence="12" id="KW-0645">Protease</keyword>
<evidence type="ECO:0000256" key="1">
    <source>
        <dbReference type="ARBA" id="ARBA00004141"/>
    </source>
</evidence>
<keyword evidence="6 12" id="KW-0378">Hydrolase</keyword>
<dbReference type="InterPro" id="IPR038236">
    <property type="entry name" value="GlpG_N_sf"/>
</dbReference>
<feature type="transmembrane region" description="Helical" evidence="9">
    <location>
        <begin position="216"/>
        <end position="235"/>
    </location>
</feature>
<evidence type="ECO:0000256" key="5">
    <source>
        <dbReference type="ARBA" id="ARBA00022692"/>
    </source>
</evidence>
<dbReference type="InterPro" id="IPR050925">
    <property type="entry name" value="Rhomboid_protease_S54"/>
</dbReference>
<dbReference type="GO" id="GO:0006508">
    <property type="term" value="P:proteolysis"/>
    <property type="evidence" value="ECO:0007669"/>
    <property type="project" value="UniProtKB-KW"/>
</dbReference>
<feature type="domain" description="Peptidase S54 GlpG peptidase N-terminal" evidence="11">
    <location>
        <begin position="1"/>
        <end position="66"/>
    </location>
</feature>
<evidence type="ECO:0000313" key="13">
    <source>
        <dbReference type="Proteomes" id="UP000305675"/>
    </source>
</evidence>
<evidence type="ECO:0000256" key="3">
    <source>
        <dbReference type="ARBA" id="ARBA00022475"/>
    </source>
</evidence>
<dbReference type="Pfam" id="PF12122">
    <property type="entry name" value="Rhomboid_N"/>
    <property type="match status" value="1"/>
</dbReference>
<dbReference type="GO" id="GO:0016020">
    <property type="term" value="C:membrane"/>
    <property type="evidence" value="ECO:0007669"/>
    <property type="project" value="UniProtKB-SubCell"/>
</dbReference>
<dbReference type="Proteomes" id="UP000305675">
    <property type="component" value="Unassembled WGS sequence"/>
</dbReference>
<dbReference type="Pfam" id="PF01694">
    <property type="entry name" value="Rhomboid"/>
    <property type="match status" value="1"/>
</dbReference>
<evidence type="ECO:0000256" key="7">
    <source>
        <dbReference type="ARBA" id="ARBA00022989"/>
    </source>
</evidence>
<gene>
    <name evidence="12" type="primary">glpG</name>
    <name evidence="12" type="ORF">FCL42_08655</name>
</gene>
<feature type="domain" description="Peptidase S54 rhomboid" evidence="10">
    <location>
        <begin position="121"/>
        <end position="252"/>
    </location>
</feature>
<protein>
    <submittedName>
        <fullName evidence="12">Rhomboid family intramembrane serine protease GlpG</fullName>
        <ecNumber evidence="12">3.4.21.105</ecNumber>
    </submittedName>
</protein>
<dbReference type="EC" id="3.4.21.105" evidence="12"/>
<keyword evidence="7 9" id="KW-1133">Transmembrane helix</keyword>
<comment type="caution">
    <text evidence="12">The sequence shown here is derived from an EMBL/GenBank/DDBJ whole genome shotgun (WGS) entry which is preliminary data.</text>
</comment>
<name>A0A4U1BPI2_9GAMM</name>
<keyword evidence="3" id="KW-1003">Cell membrane</keyword>
<keyword evidence="8 9" id="KW-0472">Membrane</keyword>
<dbReference type="InterPro" id="IPR022764">
    <property type="entry name" value="Peptidase_S54_rhomboid_dom"/>
</dbReference>
<evidence type="ECO:0000256" key="8">
    <source>
        <dbReference type="ARBA" id="ARBA00023136"/>
    </source>
</evidence>
<evidence type="ECO:0000259" key="11">
    <source>
        <dbReference type="Pfam" id="PF12122"/>
    </source>
</evidence>
<evidence type="ECO:0000256" key="6">
    <source>
        <dbReference type="ARBA" id="ARBA00022801"/>
    </source>
</evidence>
<dbReference type="Gene3D" id="1.20.1540.10">
    <property type="entry name" value="Rhomboid-like"/>
    <property type="match status" value="1"/>
</dbReference>
<dbReference type="InterPro" id="IPR022732">
    <property type="entry name" value="Peptidase_S54_GlpG_N"/>
</dbReference>
<keyword evidence="5 9" id="KW-0812">Transmembrane</keyword>
<comment type="similarity">
    <text evidence="2">Belongs to the peptidase S54 family.</text>
</comment>
<sequence length="258" mass="29102">MDYLRGMGIQAQVQQGESLLEIWVLEQDQAVAEREWQRFVAEPNHPRYHEASWHSGDTHSGLSYGKGASMMASIRSKAGPLTLTIMVLCLAIYLPWFLGWQRPIFNVLHFFESWQAFSLAEGWRIFTPTLIHFDPMHIVFNLLWWWQLGGLIERRLGTGKLFVVLIVGGTLPNLVQFAMVGPNFGGLSGVVYALVGYCWMMGRLRPESGIGLPQSYMMFLVLWMVAGFAGFMNMANWAHLGGLVVGLAQAGLDSRQRH</sequence>
<dbReference type="NCBIfam" id="TIGR04239">
    <property type="entry name" value="rhombo_GlpG"/>
    <property type="match status" value="1"/>
</dbReference>
<proteinExistence type="inferred from homology"/>
<evidence type="ECO:0000256" key="2">
    <source>
        <dbReference type="ARBA" id="ARBA00009045"/>
    </source>
</evidence>
<dbReference type="PANTHER" id="PTHR43731">
    <property type="entry name" value="RHOMBOID PROTEASE"/>
    <property type="match status" value="1"/>
</dbReference>
<accession>A0A4U1BPI2</accession>
<dbReference type="EMBL" id="SWCJ01000004">
    <property type="protein sequence ID" value="TKB56325.1"/>
    <property type="molecule type" value="Genomic_DNA"/>
</dbReference>
<dbReference type="Gene3D" id="3.30.70.2350">
    <property type="match status" value="1"/>
</dbReference>
<reference evidence="12 13" key="1">
    <citation type="submission" date="2019-04" db="EMBL/GenBank/DDBJ databases">
        <authorList>
            <person name="Hwang J.C."/>
        </authorList>
    </citation>
    <scope>NUCLEOTIDE SEQUENCE [LARGE SCALE GENOMIC DNA]</scope>
    <source>
        <strain evidence="12 13">IMCC35002</strain>
    </source>
</reference>
<feature type="transmembrane region" description="Helical" evidence="9">
    <location>
        <begin position="184"/>
        <end position="204"/>
    </location>
</feature>
<organism evidence="12 13">
    <name type="scientific">Ferrimonas aestuarii</name>
    <dbReference type="NCBI Taxonomy" id="2569539"/>
    <lineage>
        <taxon>Bacteria</taxon>
        <taxon>Pseudomonadati</taxon>
        <taxon>Pseudomonadota</taxon>
        <taxon>Gammaproteobacteria</taxon>
        <taxon>Alteromonadales</taxon>
        <taxon>Ferrimonadaceae</taxon>
        <taxon>Ferrimonas</taxon>
    </lineage>
</organism>
<feature type="transmembrane region" description="Helical" evidence="9">
    <location>
        <begin position="78"/>
        <end position="98"/>
    </location>
</feature>
<keyword evidence="4" id="KW-0997">Cell inner membrane</keyword>